<dbReference type="RefSeq" id="WP_036737947.1">
    <property type="nucleotide sequence ID" value="NZ_FOJO01000002.1"/>
</dbReference>
<dbReference type="eggNOG" id="COG0741">
    <property type="taxonomic scope" value="Bacteria"/>
</dbReference>
<gene>
    <name evidence="3" type="ORF">IT41_00910</name>
    <name evidence="4" type="ORF">SAMN04487972_102177</name>
</gene>
<dbReference type="InterPro" id="IPR023346">
    <property type="entry name" value="Lysozyme-like_dom_sf"/>
</dbReference>
<dbReference type="STRING" id="376733.SAMN04487972_102177"/>
<feature type="domain" description="Transglycosylase SLT" evidence="2">
    <location>
        <begin position="55"/>
        <end position="147"/>
    </location>
</feature>
<dbReference type="EMBL" id="JRKN01000001">
    <property type="protein sequence ID" value="KGJ06768.1"/>
    <property type="molecule type" value="Genomic_DNA"/>
</dbReference>
<reference evidence="4 6" key="3">
    <citation type="submission" date="2016-10" db="EMBL/GenBank/DDBJ databases">
        <authorList>
            <person name="de Groot N.N."/>
        </authorList>
    </citation>
    <scope>NUCLEOTIDE SEQUENCE [LARGE SCALE GENOMIC DNA]</scope>
    <source>
        <strain evidence="4 6">CGMCC 1.6117</strain>
    </source>
</reference>
<dbReference type="Proteomes" id="UP000029846">
    <property type="component" value="Unassembled WGS sequence"/>
</dbReference>
<comment type="similarity">
    <text evidence="1">Belongs to the virb1 family.</text>
</comment>
<sequence length="164" mass="18242">MNSMMGMLVLGGVLALGACADNRVDPDRRYLVEPRASAAETAALYPNETPELRRLINKYAAEYDVPVELVQRVIIRESTHRPWARNGPYYGLMQILPATARGMGYQGGAEGLLDAETNLKYAVKYLRGAYMVAGGNQDNAVKWYARGYYYEAKRMGLLQATGLR</sequence>
<name>A0A099F963_9RHOB</name>
<evidence type="ECO:0000313" key="6">
    <source>
        <dbReference type="Proteomes" id="UP000182312"/>
    </source>
</evidence>
<evidence type="ECO:0000313" key="4">
    <source>
        <dbReference type="EMBL" id="SFA41705.1"/>
    </source>
</evidence>
<dbReference type="InterPro" id="IPR008258">
    <property type="entry name" value="Transglycosylase_SLT_dom_1"/>
</dbReference>
<dbReference type="Pfam" id="PF01464">
    <property type="entry name" value="SLT"/>
    <property type="match status" value="1"/>
</dbReference>
<keyword evidence="5" id="KW-1185">Reference proteome</keyword>
<evidence type="ECO:0000259" key="2">
    <source>
        <dbReference type="Pfam" id="PF01464"/>
    </source>
</evidence>
<evidence type="ECO:0000313" key="3">
    <source>
        <dbReference type="EMBL" id="KGJ06768.1"/>
    </source>
</evidence>
<accession>A0A099F963</accession>
<reference evidence="3 5" key="2">
    <citation type="submission" date="2014-10" db="EMBL/GenBank/DDBJ databases">
        <title>Paracoccus sanguinis sp. nov., isolated from clinical specimens of New York State patients.</title>
        <authorList>
            <person name="Mingle L.A."/>
            <person name="Cole J.A."/>
            <person name="Lapierre P."/>
            <person name="Musser K.A."/>
        </authorList>
    </citation>
    <scope>NUCLEOTIDE SEQUENCE [LARGE SCALE GENOMIC DNA]</scope>
    <source>
        <strain evidence="3 5">JCM 14014</strain>
    </source>
</reference>
<evidence type="ECO:0000256" key="1">
    <source>
        <dbReference type="ARBA" id="ARBA00009387"/>
    </source>
</evidence>
<proteinExistence type="inferred from homology"/>
<dbReference type="EMBL" id="FOJO01000002">
    <property type="protein sequence ID" value="SFA41705.1"/>
    <property type="molecule type" value="Genomic_DNA"/>
</dbReference>
<organism evidence="3 5">
    <name type="scientific">Paracoccus halophilus</name>
    <dbReference type="NCBI Taxonomy" id="376733"/>
    <lineage>
        <taxon>Bacteria</taxon>
        <taxon>Pseudomonadati</taxon>
        <taxon>Pseudomonadota</taxon>
        <taxon>Alphaproteobacteria</taxon>
        <taxon>Rhodobacterales</taxon>
        <taxon>Paracoccaceae</taxon>
        <taxon>Paracoccus</taxon>
    </lineage>
</organism>
<dbReference type="AlphaFoldDB" id="A0A099F963"/>
<evidence type="ECO:0000313" key="5">
    <source>
        <dbReference type="Proteomes" id="UP000029846"/>
    </source>
</evidence>
<protein>
    <submittedName>
        <fullName evidence="3">Lytic transglycosylase</fullName>
    </submittedName>
    <submittedName>
        <fullName evidence="4">Transglycosylase SLT domain-containing protein</fullName>
    </submittedName>
</protein>
<dbReference type="OrthoDB" id="9788661at2"/>
<dbReference type="SUPFAM" id="SSF53955">
    <property type="entry name" value="Lysozyme-like"/>
    <property type="match status" value="1"/>
</dbReference>
<reference evidence="3 5" key="1">
    <citation type="submission" date="2014-09" db="EMBL/GenBank/DDBJ databases">
        <authorList>
            <person name="McGinnis J.M."/>
            <person name="Wolfgang W.J."/>
        </authorList>
    </citation>
    <scope>NUCLEOTIDE SEQUENCE [LARGE SCALE GENOMIC DNA]</scope>
    <source>
        <strain evidence="3 5">JCM 14014</strain>
    </source>
</reference>
<dbReference type="Gene3D" id="1.10.530.10">
    <property type="match status" value="1"/>
</dbReference>
<dbReference type="Proteomes" id="UP000182312">
    <property type="component" value="Unassembled WGS sequence"/>
</dbReference>